<dbReference type="InterPro" id="IPR039421">
    <property type="entry name" value="Type_1_exporter"/>
</dbReference>
<keyword evidence="5 11" id="KW-0812">Transmembrane</keyword>
<reference evidence="14 15" key="1">
    <citation type="submission" date="2014-05" db="EMBL/GenBank/DDBJ databases">
        <authorList>
            <person name="Rizzardi K."/>
            <person name="Winiecka-Krusnell J."/>
            <person name="Ramliden M."/>
            <person name="Alm E."/>
            <person name="Andersson S."/>
            <person name="Byfors S."/>
        </authorList>
    </citation>
    <scope>NUCLEOTIDE SEQUENCE [LARGE SCALE GENOMIC DNA]</scope>
    <source>
        <strain evidence="14 15">LEGN</strain>
    </source>
</reference>
<keyword evidence="2" id="KW-0813">Transport</keyword>
<dbReference type="SUPFAM" id="SSF52540">
    <property type="entry name" value="P-loop containing nucleoside triphosphate hydrolases"/>
    <property type="match status" value="1"/>
</dbReference>
<feature type="transmembrane region" description="Helical" evidence="11">
    <location>
        <begin position="65"/>
        <end position="87"/>
    </location>
</feature>
<feature type="transmembrane region" description="Helical" evidence="11">
    <location>
        <begin position="258"/>
        <end position="279"/>
    </location>
</feature>
<evidence type="ECO:0000259" key="12">
    <source>
        <dbReference type="PROSITE" id="PS50893"/>
    </source>
</evidence>
<dbReference type="InterPro" id="IPR011527">
    <property type="entry name" value="ABC1_TM_dom"/>
</dbReference>
<keyword evidence="4" id="KW-0997">Cell inner membrane</keyword>
<feature type="domain" description="ABC transporter" evidence="12">
    <location>
        <begin position="349"/>
        <end position="583"/>
    </location>
</feature>
<evidence type="ECO:0000256" key="11">
    <source>
        <dbReference type="SAM" id="Phobius"/>
    </source>
</evidence>
<organism evidence="14 15">
    <name type="scientific">Legionella norrlandica</name>
    <dbReference type="NCBI Taxonomy" id="1498499"/>
    <lineage>
        <taxon>Bacteria</taxon>
        <taxon>Pseudomonadati</taxon>
        <taxon>Pseudomonadota</taxon>
        <taxon>Gammaproteobacteria</taxon>
        <taxon>Legionellales</taxon>
        <taxon>Legionellaceae</taxon>
        <taxon>Legionella</taxon>
    </lineage>
</organism>
<evidence type="ECO:0000256" key="1">
    <source>
        <dbReference type="ARBA" id="ARBA00004651"/>
    </source>
</evidence>
<dbReference type="PROSITE" id="PS50893">
    <property type="entry name" value="ABC_TRANSPORTER_2"/>
    <property type="match status" value="1"/>
</dbReference>
<dbReference type="InterPro" id="IPR027417">
    <property type="entry name" value="P-loop_NTPase"/>
</dbReference>
<name>A0A0A2ST30_9GAMM</name>
<dbReference type="InterPro" id="IPR017871">
    <property type="entry name" value="ABC_transporter-like_CS"/>
</dbReference>
<feature type="domain" description="ABC transmembrane type-1" evidence="13">
    <location>
        <begin position="44"/>
        <end position="303"/>
    </location>
</feature>
<keyword evidence="9" id="KW-0445">Lipid transport</keyword>
<evidence type="ECO:0000256" key="4">
    <source>
        <dbReference type="ARBA" id="ARBA00022519"/>
    </source>
</evidence>
<dbReference type="GO" id="GO:0005524">
    <property type="term" value="F:ATP binding"/>
    <property type="evidence" value="ECO:0007669"/>
    <property type="project" value="UniProtKB-KW"/>
</dbReference>
<keyword evidence="7 14" id="KW-0067">ATP-binding</keyword>
<dbReference type="FunFam" id="3.40.50.300:FF:000287">
    <property type="entry name" value="Multidrug ABC transporter ATP-binding protein"/>
    <property type="match status" value="1"/>
</dbReference>
<dbReference type="PANTHER" id="PTHR24221:SF654">
    <property type="entry name" value="ATP-BINDING CASSETTE SUB-FAMILY B MEMBER 6"/>
    <property type="match status" value="1"/>
</dbReference>
<evidence type="ECO:0000256" key="5">
    <source>
        <dbReference type="ARBA" id="ARBA00022692"/>
    </source>
</evidence>
<keyword evidence="15" id="KW-1185">Reference proteome</keyword>
<dbReference type="InterPro" id="IPR003439">
    <property type="entry name" value="ABC_transporter-like_ATP-bd"/>
</dbReference>
<dbReference type="Proteomes" id="UP000054422">
    <property type="component" value="Unassembled WGS sequence"/>
</dbReference>
<comment type="subcellular location">
    <subcellularLocation>
        <location evidence="1">Cell membrane</location>
        <topology evidence="1">Multi-pass membrane protein</topology>
    </subcellularLocation>
</comment>
<dbReference type="PANTHER" id="PTHR24221">
    <property type="entry name" value="ATP-BINDING CASSETTE SUB-FAMILY B"/>
    <property type="match status" value="1"/>
</dbReference>
<dbReference type="Gene3D" id="3.40.50.300">
    <property type="entry name" value="P-loop containing nucleotide triphosphate hydrolases"/>
    <property type="match status" value="1"/>
</dbReference>
<dbReference type="PROSITE" id="PS50929">
    <property type="entry name" value="ABC_TM1F"/>
    <property type="match status" value="1"/>
</dbReference>
<gene>
    <name evidence="14" type="ORF">EP47_05180</name>
</gene>
<evidence type="ECO:0000313" key="15">
    <source>
        <dbReference type="Proteomes" id="UP000054422"/>
    </source>
</evidence>
<dbReference type="InterPro" id="IPR003593">
    <property type="entry name" value="AAA+_ATPase"/>
</dbReference>
<dbReference type="PROSITE" id="PS00211">
    <property type="entry name" value="ABC_TRANSPORTER_1"/>
    <property type="match status" value="1"/>
</dbReference>
<accession>A0A0A2ST30</accession>
<dbReference type="STRING" id="1498499.EP47_05180"/>
<protein>
    <submittedName>
        <fullName evidence="14">ABC transporter ATP-binding protein</fullName>
    </submittedName>
</protein>
<keyword evidence="3" id="KW-1003">Cell membrane</keyword>
<proteinExistence type="predicted"/>
<evidence type="ECO:0000256" key="6">
    <source>
        <dbReference type="ARBA" id="ARBA00022741"/>
    </source>
</evidence>
<feature type="transmembrane region" description="Helical" evidence="11">
    <location>
        <begin position="142"/>
        <end position="164"/>
    </location>
</feature>
<evidence type="ECO:0000256" key="7">
    <source>
        <dbReference type="ARBA" id="ARBA00022840"/>
    </source>
</evidence>
<evidence type="ECO:0000256" key="2">
    <source>
        <dbReference type="ARBA" id="ARBA00022448"/>
    </source>
</evidence>
<sequence>MNNRKSKELPKTLGRFFWHFIKKQPVAFTVFFIAPIAMVLENNAIPYSLKMIVDALGTHSKNENIFVAVAPALWIGGGSWFALIVILRLQNWWQGYVIPQFQADVRMSVMEYLSRQSYHYFSNQMAGSLANKVNDLPRALDSIFNIITWYAIAAFASIMVALILMCTINYWFAVILLSWIIFQLYISFRLSKKVDQYSKENAEDKSQLSGRIVDSLSNASVVKLFARSREELSYINLSQSNEVRSNKKLTIYMNIFRLYLDIPVTVMLVAMVYCLLTFWNRGLITTGDFVFIFNVSFAIMSQIWYLCHAIAELFREIGIARQAIALLSSPLEVQDVTDAQSLVVTEGRVEFDNVTFHYNQGKKVFENKSVIIKPKQRVGLVGFSGSGKTTFTHLILRLFNVESGRILIDDQDISKVTQDSLRAAISMIPQDTTLFHRTLMENIRYGNPNATDEEVIKAAQQACCDDFISLLPDGYDTLVGERGIKLSGGQRQRIAIARAILKNTKILILDEATSQLDSLTEEAIQNSLWLLMKSKTTIVIAHRLSTLLHMDRILVFEAGKIIEDGTHEELLSKNGLYKSMWDAQVGGFLPELDRDRDNWSE</sequence>
<feature type="transmembrane region" description="Helical" evidence="11">
    <location>
        <begin position="170"/>
        <end position="188"/>
    </location>
</feature>
<evidence type="ECO:0000313" key="14">
    <source>
        <dbReference type="EMBL" id="KGP62861.1"/>
    </source>
</evidence>
<evidence type="ECO:0000256" key="8">
    <source>
        <dbReference type="ARBA" id="ARBA00022989"/>
    </source>
</evidence>
<evidence type="ECO:0000256" key="10">
    <source>
        <dbReference type="ARBA" id="ARBA00023136"/>
    </source>
</evidence>
<dbReference type="GO" id="GO:0005886">
    <property type="term" value="C:plasma membrane"/>
    <property type="evidence" value="ECO:0007669"/>
    <property type="project" value="UniProtKB-SubCell"/>
</dbReference>
<dbReference type="OrthoDB" id="6336411at2"/>
<evidence type="ECO:0000256" key="9">
    <source>
        <dbReference type="ARBA" id="ARBA00023055"/>
    </source>
</evidence>
<dbReference type="Pfam" id="PF00664">
    <property type="entry name" value="ABC_membrane"/>
    <property type="match status" value="1"/>
</dbReference>
<evidence type="ECO:0000259" key="13">
    <source>
        <dbReference type="PROSITE" id="PS50929"/>
    </source>
</evidence>
<dbReference type="Pfam" id="PF00005">
    <property type="entry name" value="ABC_tran"/>
    <property type="match status" value="1"/>
</dbReference>
<dbReference type="SUPFAM" id="SSF90123">
    <property type="entry name" value="ABC transporter transmembrane region"/>
    <property type="match status" value="1"/>
</dbReference>
<dbReference type="GO" id="GO:0034040">
    <property type="term" value="F:ATPase-coupled lipid transmembrane transporter activity"/>
    <property type="evidence" value="ECO:0007669"/>
    <property type="project" value="TreeGrafter"/>
</dbReference>
<evidence type="ECO:0000256" key="3">
    <source>
        <dbReference type="ARBA" id="ARBA00022475"/>
    </source>
</evidence>
<dbReference type="GO" id="GO:0140359">
    <property type="term" value="F:ABC-type transporter activity"/>
    <property type="evidence" value="ECO:0007669"/>
    <property type="project" value="InterPro"/>
</dbReference>
<dbReference type="SMART" id="SM00382">
    <property type="entry name" value="AAA"/>
    <property type="match status" value="1"/>
</dbReference>
<feature type="transmembrane region" description="Helical" evidence="11">
    <location>
        <begin position="25"/>
        <end position="45"/>
    </location>
</feature>
<dbReference type="RefSeq" id="WP_035890430.1">
    <property type="nucleotide sequence ID" value="NZ_JNCF01000037.1"/>
</dbReference>
<dbReference type="Gene3D" id="1.20.1560.10">
    <property type="entry name" value="ABC transporter type 1, transmembrane domain"/>
    <property type="match status" value="1"/>
</dbReference>
<keyword evidence="6" id="KW-0547">Nucleotide-binding</keyword>
<dbReference type="InterPro" id="IPR036640">
    <property type="entry name" value="ABC1_TM_sf"/>
</dbReference>
<feature type="transmembrane region" description="Helical" evidence="11">
    <location>
        <begin position="291"/>
        <end position="311"/>
    </location>
</feature>
<dbReference type="AlphaFoldDB" id="A0A0A2ST30"/>
<comment type="caution">
    <text evidence="14">The sequence shown here is derived from an EMBL/GenBank/DDBJ whole genome shotgun (WGS) entry which is preliminary data.</text>
</comment>
<keyword evidence="8 11" id="KW-1133">Transmembrane helix</keyword>
<dbReference type="GO" id="GO:0016887">
    <property type="term" value="F:ATP hydrolysis activity"/>
    <property type="evidence" value="ECO:0007669"/>
    <property type="project" value="InterPro"/>
</dbReference>
<keyword evidence="10 11" id="KW-0472">Membrane</keyword>
<dbReference type="EMBL" id="JNCF01000037">
    <property type="protein sequence ID" value="KGP62861.1"/>
    <property type="molecule type" value="Genomic_DNA"/>
</dbReference>